<dbReference type="EMBL" id="CAJVQB010066370">
    <property type="protein sequence ID" value="CAG8841628.1"/>
    <property type="molecule type" value="Genomic_DNA"/>
</dbReference>
<reference evidence="1 2" key="1">
    <citation type="submission" date="2021-06" db="EMBL/GenBank/DDBJ databases">
        <authorList>
            <person name="Kallberg Y."/>
            <person name="Tangrot J."/>
            <person name="Rosling A."/>
        </authorList>
    </citation>
    <scope>NUCLEOTIDE SEQUENCE [LARGE SCALE GENOMIC DNA]</scope>
    <source>
        <strain evidence="1 2">120-4 pot B 10/14</strain>
    </source>
</reference>
<sequence>MKREESEACGLKNLTDLTVEIARESIIEERRMDGKKEGYVRIAHQI</sequence>
<name>A0ABN7WV43_GIGMA</name>
<feature type="non-terminal residue" evidence="1">
    <location>
        <position position="46"/>
    </location>
</feature>
<gene>
    <name evidence="1" type="ORF">GMARGA_LOCUS35529</name>
</gene>
<dbReference type="Proteomes" id="UP000789901">
    <property type="component" value="Unassembled WGS sequence"/>
</dbReference>
<evidence type="ECO:0000313" key="2">
    <source>
        <dbReference type="Proteomes" id="UP000789901"/>
    </source>
</evidence>
<accession>A0ABN7WV43</accession>
<proteinExistence type="predicted"/>
<comment type="caution">
    <text evidence="1">The sequence shown here is derived from an EMBL/GenBank/DDBJ whole genome shotgun (WGS) entry which is preliminary data.</text>
</comment>
<protein>
    <submittedName>
        <fullName evidence="1">15846_t:CDS:1</fullName>
    </submittedName>
</protein>
<organism evidence="1 2">
    <name type="scientific">Gigaspora margarita</name>
    <dbReference type="NCBI Taxonomy" id="4874"/>
    <lineage>
        <taxon>Eukaryota</taxon>
        <taxon>Fungi</taxon>
        <taxon>Fungi incertae sedis</taxon>
        <taxon>Mucoromycota</taxon>
        <taxon>Glomeromycotina</taxon>
        <taxon>Glomeromycetes</taxon>
        <taxon>Diversisporales</taxon>
        <taxon>Gigasporaceae</taxon>
        <taxon>Gigaspora</taxon>
    </lineage>
</organism>
<feature type="non-terminal residue" evidence="1">
    <location>
        <position position="1"/>
    </location>
</feature>
<keyword evidence="2" id="KW-1185">Reference proteome</keyword>
<evidence type="ECO:0000313" key="1">
    <source>
        <dbReference type="EMBL" id="CAG8841628.1"/>
    </source>
</evidence>